<dbReference type="SMART" id="SM00976">
    <property type="entry name" value="Telo_bind"/>
    <property type="match status" value="1"/>
</dbReference>
<feature type="compositionally biased region" description="Basic and acidic residues" evidence="1">
    <location>
        <begin position="855"/>
        <end position="865"/>
    </location>
</feature>
<feature type="region of interest" description="Disordered" evidence="1">
    <location>
        <begin position="731"/>
        <end position="921"/>
    </location>
</feature>
<dbReference type="Gene3D" id="2.40.50.140">
    <property type="entry name" value="Nucleic acid-binding proteins"/>
    <property type="match status" value="1"/>
</dbReference>
<dbReference type="GO" id="GO:0000781">
    <property type="term" value="C:chromosome, telomeric region"/>
    <property type="evidence" value="ECO:0007669"/>
    <property type="project" value="InterPro"/>
</dbReference>
<evidence type="ECO:0000313" key="4">
    <source>
        <dbReference type="Proteomes" id="UP000799536"/>
    </source>
</evidence>
<dbReference type="SUPFAM" id="SSF50249">
    <property type="entry name" value="Nucleic acid-binding proteins"/>
    <property type="match status" value="1"/>
</dbReference>
<feature type="region of interest" description="Disordered" evidence="1">
    <location>
        <begin position="934"/>
        <end position="1016"/>
    </location>
</feature>
<feature type="region of interest" description="Disordered" evidence="1">
    <location>
        <begin position="128"/>
        <end position="161"/>
    </location>
</feature>
<feature type="compositionally biased region" description="Basic and acidic residues" evidence="1">
    <location>
        <begin position="1201"/>
        <end position="1213"/>
    </location>
</feature>
<feature type="compositionally biased region" description="Acidic residues" evidence="1">
    <location>
        <begin position="888"/>
        <end position="918"/>
    </location>
</feature>
<feature type="compositionally biased region" description="Acidic residues" evidence="1">
    <location>
        <begin position="790"/>
        <end position="822"/>
    </location>
</feature>
<evidence type="ECO:0000259" key="2">
    <source>
        <dbReference type="SMART" id="SM00976"/>
    </source>
</evidence>
<dbReference type="Pfam" id="PF02765">
    <property type="entry name" value="POT1"/>
    <property type="match status" value="1"/>
</dbReference>
<feature type="domain" description="Telomeric single stranded DNA binding POT1/Cdc13" evidence="2">
    <location>
        <begin position="1415"/>
        <end position="1573"/>
    </location>
</feature>
<feature type="compositionally biased region" description="Basic and acidic residues" evidence="1">
    <location>
        <begin position="934"/>
        <end position="947"/>
    </location>
</feature>
<feature type="region of interest" description="Disordered" evidence="1">
    <location>
        <begin position="1343"/>
        <end position="1404"/>
    </location>
</feature>
<name>A0A9P4MSQ8_9PLEO</name>
<dbReference type="Proteomes" id="UP000799536">
    <property type="component" value="Unassembled WGS sequence"/>
</dbReference>
<feature type="compositionally biased region" description="Polar residues" evidence="1">
    <location>
        <begin position="133"/>
        <end position="161"/>
    </location>
</feature>
<feature type="compositionally biased region" description="Basic and acidic residues" evidence="1">
    <location>
        <begin position="1394"/>
        <end position="1403"/>
    </location>
</feature>
<gene>
    <name evidence="3" type="ORF">GQ43DRAFT_478231</name>
</gene>
<evidence type="ECO:0000256" key="1">
    <source>
        <dbReference type="SAM" id="MobiDB-lite"/>
    </source>
</evidence>
<dbReference type="GO" id="GO:0000723">
    <property type="term" value="P:telomere maintenance"/>
    <property type="evidence" value="ECO:0007669"/>
    <property type="project" value="InterPro"/>
</dbReference>
<comment type="caution">
    <text evidence="3">The sequence shown here is derived from an EMBL/GenBank/DDBJ whole genome shotgun (WGS) entry which is preliminary data.</text>
</comment>
<dbReference type="GO" id="GO:0003677">
    <property type="term" value="F:DNA binding"/>
    <property type="evidence" value="ECO:0007669"/>
    <property type="project" value="InterPro"/>
</dbReference>
<dbReference type="OrthoDB" id="5363079at2759"/>
<feature type="compositionally biased region" description="Acidic residues" evidence="1">
    <location>
        <begin position="753"/>
        <end position="768"/>
    </location>
</feature>
<protein>
    <recommendedName>
        <fullName evidence="2">Telomeric single stranded DNA binding POT1/Cdc13 domain-containing protein</fullName>
    </recommendedName>
</protein>
<keyword evidence="4" id="KW-1185">Reference proteome</keyword>
<sequence>MELIPIAELHPELPSLESKQFKAVVTLLWPYSSSTQQCAVLLAEPDFRLRYKKGQVRVRFTGPSAKAIAEAQIGIGDEIIVELRGAIFLQKASEIRTPGKSVDWELSFSRRLIARLIRDGNEVANLDIDEPVPQSNSATSTPSVVVQTPSNTSTFRPSLSGQWSSPAFVKRARLSDGPSLVNEDDRPHKAKRRRKSYKDWGVWTYSARAPSPEKEGVETSESQDSEEFINDATPSRTAPQRIPVSPSKLPVFSVAALPIDQCVDTEVEDTQLPQDPEVGENDSAMHEDPFFADMGEKDARPHSTMNTAIRDAEYYDLYAGPGESPPVAVDQDVGGDTEPFIEEFEVEKPSTKEAVVAEADDEASHSAEFEQNMEYLFPAESRRESSPNHEVGVPELRRGIKNILEVEELVEGVFEEVKPDAVISSFIQEGASGDVYVREEKADKTAIISKEEVQEADMAPPTLPSLQTNFEPPARMDALTPVGKEPVSPIIRPLDSSTLPLPSPFPGDRDQNMTSYLDRLNTSVTSTQHTETAAEHHKYGEEAENIEEPSFFNSISMAEAPAWHVTHESAFTDVRFTFGLDGASVSRQQTRSASPEQQDMVGMEDEPQAAREALENQEEKLAKPVQDGLSFIDGAHFQQGSDIEEEEDIEKEKPAEFEDDLYQPRPVQGEPDSDIIDHNNNEVAKFSLGNFSLEDDAHLHQGSGIGEEEEVANEKTEELEAGIHQSNLVYQEPAAGISGPPKAVEEVIPISNDESDTTEEEEGEDVDEDRYGYGWRNCPDYEKDVRDTASEEEPEDMSGEASDDTREDDSEDTNDNDSDNDMSDGKPEAQSADTTGIQESERVTEIIDLGSGSSDIKEDGQHTADDPQTGSSIKQDKSATFSHADELQDHDEENGVAPLEEGDPSDAETEHTEADEDSGYLVYFRQKDQWLNKARDVEGSETDKALENEALETGSDDGDEDAEREDSNGAPADMFVKSEDRSDEMESYQRKAGSTGRRNATAYPRPGTTKVKRQVQDGMTFNKDIIDAGFAWPSAKDARPLTEIPKEEEVPNTELQDSTVRDHGLTGDEEEQYEEREYRAVTSSTERPVKHENVAISPKPAVKQEAVAVSPKHLEQQGVIASSPKKLVKKEAVANSLKQLIKKGVPSSSSPAATDNDNMDDEMLDASQYEPIEFIKFTYGPSQELGVSRPKQNTNISYVKDSEEGSEDMHSEHSISTAPCSSGHIYPGFTRSPSRIPQDISGLDGTTVQASPEHTGLLDPALPLDAAASFPPFSQSEERLVSTQHQSLLITSKMSPVRTVNSQAEFSATMGEQSLPLNPNVSQKTSVKLISASFKPATVISLLSEDEGTSTDSETSSTDSESESEDLQEASAPYPPAAKTLSAAPLSKSAGPPEKAEKPKIEDPSVGLVTPLSYYTPLRDLSSHFPSPTFLASNNPDVLALVVDGSTEPVRVEKGPKHYVTTLLITDFSTFPEATTVQVFRPYADALPQASVGDVILLRSFAVRTLNGKFMLMSGEESAWCVWRFGREFSSACGTKGTGVYELIKSREEVRGPPVDRDVGEWGEVRRLRGWFEREEVGEEVEWWVRHREARRMGREVFGRDD</sequence>
<dbReference type="InterPro" id="IPR012340">
    <property type="entry name" value="NA-bd_OB-fold"/>
</dbReference>
<feature type="region of interest" description="Disordered" evidence="1">
    <location>
        <begin position="1201"/>
        <end position="1222"/>
    </location>
</feature>
<proteinExistence type="predicted"/>
<reference evidence="3" key="1">
    <citation type="journal article" date="2020" name="Stud. Mycol.">
        <title>101 Dothideomycetes genomes: a test case for predicting lifestyles and emergence of pathogens.</title>
        <authorList>
            <person name="Haridas S."/>
            <person name="Albert R."/>
            <person name="Binder M."/>
            <person name="Bloem J."/>
            <person name="Labutti K."/>
            <person name="Salamov A."/>
            <person name="Andreopoulos B."/>
            <person name="Baker S."/>
            <person name="Barry K."/>
            <person name="Bills G."/>
            <person name="Bluhm B."/>
            <person name="Cannon C."/>
            <person name="Castanera R."/>
            <person name="Culley D."/>
            <person name="Daum C."/>
            <person name="Ezra D."/>
            <person name="Gonzalez J."/>
            <person name="Henrissat B."/>
            <person name="Kuo A."/>
            <person name="Liang C."/>
            <person name="Lipzen A."/>
            <person name="Lutzoni F."/>
            <person name="Magnuson J."/>
            <person name="Mondo S."/>
            <person name="Nolan M."/>
            <person name="Ohm R."/>
            <person name="Pangilinan J."/>
            <person name="Park H.-J."/>
            <person name="Ramirez L."/>
            <person name="Alfaro M."/>
            <person name="Sun H."/>
            <person name="Tritt A."/>
            <person name="Yoshinaga Y."/>
            <person name="Zwiers L.-H."/>
            <person name="Turgeon B."/>
            <person name="Goodwin S."/>
            <person name="Spatafora J."/>
            <person name="Crous P."/>
            <person name="Grigoriev I."/>
        </authorList>
    </citation>
    <scope>NUCLEOTIDE SEQUENCE</scope>
    <source>
        <strain evidence="3">ATCC 74209</strain>
    </source>
</reference>
<feature type="compositionally biased region" description="Basic and acidic residues" evidence="1">
    <location>
        <begin position="779"/>
        <end position="789"/>
    </location>
</feature>
<feature type="region of interest" description="Disordered" evidence="1">
    <location>
        <begin position="1037"/>
        <end position="1098"/>
    </location>
</feature>
<organism evidence="3 4">
    <name type="scientific">Delitschia confertaspora ATCC 74209</name>
    <dbReference type="NCBI Taxonomy" id="1513339"/>
    <lineage>
        <taxon>Eukaryota</taxon>
        <taxon>Fungi</taxon>
        <taxon>Dikarya</taxon>
        <taxon>Ascomycota</taxon>
        <taxon>Pezizomycotina</taxon>
        <taxon>Dothideomycetes</taxon>
        <taxon>Pleosporomycetidae</taxon>
        <taxon>Pleosporales</taxon>
        <taxon>Delitschiaceae</taxon>
        <taxon>Delitschia</taxon>
    </lineage>
</organism>
<feature type="compositionally biased region" description="Polar residues" evidence="1">
    <location>
        <begin position="866"/>
        <end position="881"/>
    </location>
</feature>
<feature type="compositionally biased region" description="Acidic residues" evidence="1">
    <location>
        <begin position="954"/>
        <end position="964"/>
    </location>
</feature>
<accession>A0A9P4MSQ8</accession>
<dbReference type="EMBL" id="ML993876">
    <property type="protein sequence ID" value="KAF2204444.1"/>
    <property type="molecule type" value="Genomic_DNA"/>
</dbReference>
<feature type="compositionally biased region" description="Basic and acidic residues" evidence="1">
    <location>
        <begin position="1037"/>
        <end position="1049"/>
    </location>
</feature>
<feature type="region of interest" description="Disordered" evidence="1">
    <location>
        <begin position="209"/>
        <end position="244"/>
    </location>
</feature>
<evidence type="ECO:0000313" key="3">
    <source>
        <dbReference type="EMBL" id="KAF2204444.1"/>
    </source>
</evidence>
<dbReference type="InterPro" id="IPR011564">
    <property type="entry name" value="Telomer_end-bd_POT1/Cdc13"/>
</dbReference>
<feature type="compositionally biased region" description="Low complexity" evidence="1">
    <location>
        <begin position="1350"/>
        <end position="1359"/>
    </location>
</feature>